<name>A0A5D3D5U3_CUCMM</name>
<dbReference type="AlphaFoldDB" id="A0A5D3D5U3"/>
<sequence>MAFTHPSSPLSVYLVQCPYLKKLSKKRSSSPIESTYQSSGPVGSTYQSSALEGYTYQSSTPEGYTTWDDPVGHRACRVRYLIDKANSYSLNSVSTVYNTHITI</sequence>
<comment type="caution">
    <text evidence="1">The sequence shown here is derived from an EMBL/GenBank/DDBJ whole genome shotgun (WGS) entry which is preliminary data.</text>
</comment>
<organism evidence="1 2">
    <name type="scientific">Cucumis melo var. makuwa</name>
    <name type="common">Oriental melon</name>
    <dbReference type="NCBI Taxonomy" id="1194695"/>
    <lineage>
        <taxon>Eukaryota</taxon>
        <taxon>Viridiplantae</taxon>
        <taxon>Streptophyta</taxon>
        <taxon>Embryophyta</taxon>
        <taxon>Tracheophyta</taxon>
        <taxon>Spermatophyta</taxon>
        <taxon>Magnoliopsida</taxon>
        <taxon>eudicotyledons</taxon>
        <taxon>Gunneridae</taxon>
        <taxon>Pentapetalae</taxon>
        <taxon>rosids</taxon>
        <taxon>fabids</taxon>
        <taxon>Cucurbitales</taxon>
        <taxon>Cucurbitaceae</taxon>
        <taxon>Benincaseae</taxon>
        <taxon>Cucumis</taxon>
    </lineage>
</organism>
<protein>
    <submittedName>
        <fullName evidence="1">NBS-LRR type resistance protein</fullName>
    </submittedName>
</protein>
<evidence type="ECO:0000313" key="2">
    <source>
        <dbReference type="Proteomes" id="UP000321947"/>
    </source>
</evidence>
<gene>
    <name evidence="1" type="ORF">E5676_scaffold204G001160</name>
</gene>
<reference evidence="1 2" key="1">
    <citation type="submission" date="2019-08" db="EMBL/GenBank/DDBJ databases">
        <title>Draft genome sequences of two oriental melons (Cucumis melo L. var makuwa).</title>
        <authorList>
            <person name="Kwon S.-Y."/>
        </authorList>
    </citation>
    <scope>NUCLEOTIDE SEQUENCE [LARGE SCALE GENOMIC DNA]</scope>
    <source>
        <strain evidence="2">cv. Chang Bougi</strain>
        <tissue evidence="1">Leaf</tissue>
    </source>
</reference>
<proteinExistence type="predicted"/>
<evidence type="ECO:0000313" key="1">
    <source>
        <dbReference type="EMBL" id="TYK18902.1"/>
    </source>
</evidence>
<accession>A0A5D3D5U3</accession>
<dbReference type="Proteomes" id="UP000321947">
    <property type="component" value="Unassembled WGS sequence"/>
</dbReference>
<dbReference type="EMBL" id="SSTD01007443">
    <property type="protein sequence ID" value="TYK18902.1"/>
    <property type="molecule type" value="Genomic_DNA"/>
</dbReference>